<accession>A0ABQ4MV91</accession>
<dbReference type="RefSeq" id="WP_213592967.1">
    <property type="nucleotide sequence ID" value="NZ_BOSM01000006.1"/>
</dbReference>
<evidence type="ECO:0000313" key="1">
    <source>
        <dbReference type="EMBL" id="GIP59848.1"/>
    </source>
</evidence>
<comment type="caution">
    <text evidence="1">The sequence shown here is derived from an EMBL/GenBank/DDBJ whole genome shotgun (WGS) entry which is preliminary data.</text>
</comment>
<reference evidence="1 2" key="1">
    <citation type="submission" date="2021-03" db="EMBL/GenBank/DDBJ databases">
        <title>Antimicrobial resistance genes in bacteria isolated from Japanese honey, and their potential for conferring macrolide and lincosamide resistance in the American foulbrood pathogen Paenibacillus larvae.</title>
        <authorList>
            <person name="Okamoto M."/>
            <person name="Kumagai M."/>
            <person name="Kanamori H."/>
            <person name="Takamatsu D."/>
        </authorList>
    </citation>
    <scope>NUCLEOTIDE SEQUENCE [LARGE SCALE GENOMIC DNA]</scope>
    <source>
        <strain evidence="1 2">J15TS10</strain>
    </source>
</reference>
<dbReference type="Proteomes" id="UP000681290">
    <property type="component" value="Unassembled WGS sequence"/>
</dbReference>
<organism evidence="1 2">
    <name type="scientific">Paenibacillus woosongensis</name>
    <dbReference type="NCBI Taxonomy" id="307580"/>
    <lineage>
        <taxon>Bacteria</taxon>
        <taxon>Bacillati</taxon>
        <taxon>Bacillota</taxon>
        <taxon>Bacilli</taxon>
        <taxon>Bacillales</taxon>
        <taxon>Paenibacillaceae</taxon>
        <taxon>Paenibacillus</taxon>
    </lineage>
</organism>
<proteinExistence type="predicted"/>
<evidence type="ECO:0000313" key="2">
    <source>
        <dbReference type="Proteomes" id="UP000681290"/>
    </source>
</evidence>
<gene>
    <name evidence="1" type="ORF">J15TS10_36620</name>
</gene>
<name>A0ABQ4MV91_9BACL</name>
<sequence length="60" mass="7150">MKEWTELFEVEKQKLNQLGNESLADGIPFHENDALQDQSRRVDELIIQLHKRAGFKRRSR</sequence>
<keyword evidence="2" id="KW-1185">Reference proteome</keyword>
<protein>
    <recommendedName>
        <fullName evidence="3">Aspartyl-phosphate phosphatase Spo0E family protein</fullName>
    </recommendedName>
</protein>
<dbReference type="EMBL" id="BOSM01000006">
    <property type="protein sequence ID" value="GIP59848.1"/>
    <property type="molecule type" value="Genomic_DNA"/>
</dbReference>
<evidence type="ECO:0008006" key="3">
    <source>
        <dbReference type="Google" id="ProtNLM"/>
    </source>
</evidence>